<dbReference type="Proteomes" id="UP001630127">
    <property type="component" value="Unassembled WGS sequence"/>
</dbReference>
<evidence type="ECO:0000256" key="1">
    <source>
        <dbReference type="SAM" id="MobiDB-lite"/>
    </source>
</evidence>
<evidence type="ECO:0000313" key="3">
    <source>
        <dbReference type="Proteomes" id="UP001630127"/>
    </source>
</evidence>
<comment type="caution">
    <text evidence="2">The sequence shown here is derived from an EMBL/GenBank/DDBJ whole genome shotgun (WGS) entry which is preliminary data.</text>
</comment>
<gene>
    <name evidence="2" type="ORF">ACH5RR_001035</name>
</gene>
<reference evidence="2 3" key="1">
    <citation type="submission" date="2024-11" db="EMBL/GenBank/DDBJ databases">
        <title>A near-complete genome assembly of Cinchona calisaya.</title>
        <authorList>
            <person name="Lian D.C."/>
            <person name="Zhao X.W."/>
            <person name="Wei L."/>
        </authorList>
    </citation>
    <scope>NUCLEOTIDE SEQUENCE [LARGE SCALE GENOMIC DNA]</scope>
    <source>
        <tissue evidence="2">Nenye</tissue>
    </source>
</reference>
<dbReference type="AlphaFoldDB" id="A0ABD3B2H3"/>
<organism evidence="2 3">
    <name type="scientific">Cinchona calisaya</name>
    <dbReference type="NCBI Taxonomy" id="153742"/>
    <lineage>
        <taxon>Eukaryota</taxon>
        <taxon>Viridiplantae</taxon>
        <taxon>Streptophyta</taxon>
        <taxon>Embryophyta</taxon>
        <taxon>Tracheophyta</taxon>
        <taxon>Spermatophyta</taxon>
        <taxon>Magnoliopsida</taxon>
        <taxon>eudicotyledons</taxon>
        <taxon>Gunneridae</taxon>
        <taxon>Pentapetalae</taxon>
        <taxon>asterids</taxon>
        <taxon>lamiids</taxon>
        <taxon>Gentianales</taxon>
        <taxon>Rubiaceae</taxon>
        <taxon>Cinchonoideae</taxon>
        <taxon>Cinchoneae</taxon>
        <taxon>Cinchona</taxon>
    </lineage>
</organism>
<accession>A0ABD3B2H3</accession>
<protein>
    <submittedName>
        <fullName evidence="2">Uncharacterized protein</fullName>
    </submittedName>
</protein>
<feature type="region of interest" description="Disordered" evidence="1">
    <location>
        <begin position="18"/>
        <end position="43"/>
    </location>
</feature>
<feature type="compositionally biased region" description="Polar residues" evidence="1">
    <location>
        <begin position="18"/>
        <end position="39"/>
    </location>
</feature>
<proteinExistence type="predicted"/>
<sequence>VHLIEIPQVSRNLVVADQNATSTSRDQTRNLENSNSNSHLKSHAVVILEDKVDKKTSSNEDTMSNSKEKAATIVDELEVLNSNKGNTILFEEETVGTTTNVEIHVDSVDTDSLDVTEGQEAKSEDELDLVADKFMEKLDLFFGN</sequence>
<evidence type="ECO:0000313" key="2">
    <source>
        <dbReference type="EMBL" id="KAL3537669.1"/>
    </source>
</evidence>
<feature type="non-terminal residue" evidence="2">
    <location>
        <position position="1"/>
    </location>
</feature>
<dbReference type="EMBL" id="JBJUIK010000001">
    <property type="protein sequence ID" value="KAL3537669.1"/>
    <property type="molecule type" value="Genomic_DNA"/>
</dbReference>
<keyword evidence="3" id="KW-1185">Reference proteome</keyword>
<name>A0ABD3B2H3_9GENT</name>